<dbReference type="GO" id="GO:0030234">
    <property type="term" value="F:enzyme regulator activity"/>
    <property type="evidence" value="ECO:0007669"/>
    <property type="project" value="InterPro"/>
</dbReference>
<evidence type="ECO:0000313" key="4">
    <source>
        <dbReference type="Proteomes" id="UP000284763"/>
    </source>
</evidence>
<dbReference type="InterPro" id="IPR011322">
    <property type="entry name" value="N-reg_PII-like_a/b"/>
</dbReference>
<dbReference type="InterPro" id="IPR002187">
    <property type="entry name" value="N-reg_PII"/>
</dbReference>
<evidence type="ECO:0000313" key="3">
    <source>
        <dbReference type="EMBL" id="RQD82194.1"/>
    </source>
</evidence>
<evidence type="ECO:0000256" key="2">
    <source>
        <dbReference type="RuleBase" id="RU003936"/>
    </source>
</evidence>
<comment type="similarity">
    <text evidence="2">Belongs to the P(II) protein family.</text>
</comment>
<dbReference type="InterPro" id="IPR015867">
    <property type="entry name" value="N-reg_PII/ATP_PRibTrfase_C"/>
</dbReference>
<proteinExistence type="inferred from homology"/>
<protein>
    <submittedName>
        <fullName evidence="3">P-II family nitrogen regulator</fullName>
    </submittedName>
</protein>
<sequence length="115" mass="12655">MTEMKKIEAIIRNKMFPNVKDALESIGISSMTVAHVEGRGKQKGVVQQWRGRTYSVDLIPKIKIEMVVPDKDVEKLVEVIKTSAATGTIGDGKIFVSPVESAIRIRTGDKDESAL</sequence>
<dbReference type="SUPFAM" id="SSF54913">
    <property type="entry name" value="GlnB-like"/>
    <property type="match status" value="1"/>
</dbReference>
<dbReference type="GO" id="GO:0005524">
    <property type="term" value="F:ATP binding"/>
    <property type="evidence" value="ECO:0007669"/>
    <property type="project" value="TreeGrafter"/>
</dbReference>
<dbReference type="Pfam" id="PF00543">
    <property type="entry name" value="P-II"/>
    <property type="match status" value="1"/>
</dbReference>
<reference evidence="3 4" key="1">
    <citation type="submission" date="2018-08" db="EMBL/GenBank/DDBJ databases">
        <title>The metabolism and importance of syntrophic acetate oxidation coupled to methane or sulfide production in haloalkaline environments.</title>
        <authorList>
            <person name="Timmers P.H.A."/>
            <person name="Vavourakis C.D."/>
            <person name="Sorokin D.Y."/>
            <person name="Sinninghe Damste J.S."/>
            <person name="Muyzer G."/>
            <person name="Stams A.J.M."/>
            <person name="Plugge C.M."/>
        </authorList>
    </citation>
    <scope>NUCLEOTIDE SEQUENCE [LARGE SCALE GENOMIC DNA]</scope>
    <source>
        <strain evidence="3">MSAO_Arc3</strain>
    </source>
</reference>
<feature type="modified residue" description="O-UMP-tyrosine" evidence="1">
    <location>
        <position position="54"/>
    </location>
</feature>
<organism evidence="3 4">
    <name type="scientific">Methanosalsum natronophilum</name>
    <dbReference type="NCBI Taxonomy" id="768733"/>
    <lineage>
        <taxon>Archaea</taxon>
        <taxon>Methanobacteriati</taxon>
        <taxon>Methanobacteriota</taxon>
        <taxon>Stenosarchaea group</taxon>
        <taxon>Methanomicrobia</taxon>
        <taxon>Methanosarcinales</taxon>
        <taxon>Methanosarcinaceae</taxon>
        <taxon>Methanosalsum</taxon>
    </lineage>
</organism>
<dbReference type="PROSITE" id="PS51343">
    <property type="entry name" value="PII_GLNB_DOM"/>
    <property type="match status" value="1"/>
</dbReference>
<dbReference type="GO" id="GO:0005829">
    <property type="term" value="C:cytosol"/>
    <property type="evidence" value="ECO:0007669"/>
    <property type="project" value="TreeGrafter"/>
</dbReference>
<evidence type="ECO:0000256" key="1">
    <source>
        <dbReference type="PIRSR" id="PIRSR602187-50"/>
    </source>
</evidence>
<keyword evidence="1" id="KW-0597">Phosphoprotein</keyword>
<dbReference type="PANTHER" id="PTHR30115">
    <property type="entry name" value="NITROGEN REGULATORY PROTEIN P-II"/>
    <property type="match status" value="1"/>
</dbReference>
<comment type="caution">
    <text evidence="3">The sequence shown here is derived from an EMBL/GenBank/DDBJ whole genome shotgun (WGS) entry which is preliminary data.</text>
</comment>
<dbReference type="InterPro" id="IPR017918">
    <property type="entry name" value="N-reg_PII_CS"/>
</dbReference>
<dbReference type="EMBL" id="QZAB01000469">
    <property type="protein sequence ID" value="RQD82194.1"/>
    <property type="molecule type" value="Genomic_DNA"/>
</dbReference>
<dbReference type="PROSITE" id="PS00638">
    <property type="entry name" value="PII_GLNB_CTER"/>
    <property type="match status" value="1"/>
</dbReference>
<dbReference type="SMART" id="SM00938">
    <property type="entry name" value="P-II"/>
    <property type="match status" value="1"/>
</dbReference>
<dbReference type="GO" id="GO:0006808">
    <property type="term" value="P:regulation of nitrogen utilization"/>
    <property type="evidence" value="ECO:0007669"/>
    <property type="project" value="InterPro"/>
</dbReference>
<accession>A0A424YTC1</accession>
<gene>
    <name evidence="3" type="ORF">D5R95_07485</name>
</gene>
<dbReference type="AlphaFoldDB" id="A0A424YTC1"/>
<dbReference type="Proteomes" id="UP000284763">
    <property type="component" value="Unassembled WGS sequence"/>
</dbReference>
<dbReference type="PANTHER" id="PTHR30115:SF11">
    <property type="entry name" value="NITROGEN REGULATORY PROTEIN P-II HOMOLOG"/>
    <property type="match status" value="1"/>
</dbReference>
<name>A0A424YTC1_9EURY</name>
<dbReference type="PRINTS" id="PR00340">
    <property type="entry name" value="PIIGLNB"/>
</dbReference>
<dbReference type="Gene3D" id="3.30.70.120">
    <property type="match status" value="1"/>
</dbReference>